<gene>
    <name evidence="2" type="ORF">Vse01_53070</name>
</gene>
<dbReference type="EMBL" id="BOPD01000043">
    <property type="protein sequence ID" value="GIJ36159.1"/>
    <property type="molecule type" value="Genomic_DNA"/>
</dbReference>
<evidence type="ECO:0000313" key="3">
    <source>
        <dbReference type="Proteomes" id="UP000607311"/>
    </source>
</evidence>
<feature type="compositionally biased region" description="Polar residues" evidence="1">
    <location>
        <begin position="39"/>
        <end position="48"/>
    </location>
</feature>
<comment type="caution">
    <text evidence="2">The sequence shown here is derived from an EMBL/GenBank/DDBJ whole genome shotgun (WGS) entry which is preliminary data.</text>
</comment>
<sequence length="79" mass="8202">MPEPQASTSTATTPSILIALPDAPPQASNDIRPGDDIGQNPSGPSTHQETFVDIVALTSTDAEGSVPGKTRGKYQPRIC</sequence>
<reference evidence="2" key="1">
    <citation type="submission" date="2021-01" db="EMBL/GenBank/DDBJ databases">
        <title>Whole genome shotgun sequence of Verrucosispora sediminis NBRC 107745.</title>
        <authorList>
            <person name="Komaki H."/>
            <person name="Tamura T."/>
        </authorList>
    </citation>
    <scope>NUCLEOTIDE SEQUENCE</scope>
    <source>
        <strain evidence="2">NBRC 107745</strain>
    </source>
</reference>
<accession>A0A9W5UWL2</accession>
<dbReference type="AlphaFoldDB" id="A0A9W5UWL2"/>
<feature type="compositionally biased region" description="Low complexity" evidence="1">
    <location>
        <begin position="1"/>
        <end position="13"/>
    </location>
</feature>
<organism evidence="2 3">
    <name type="scientific">Micromonospora sediminimaris</name>
    <dbReference type="NCBI Taxonomy" id="547162"/>
    <lineage>
        <taxon>Bacteria</taxon>
        <taxon>Bacillati</taxon>
        <taxon>Actinomycetota</taxon>
        <taxon>Actinomycetes</taxon>
        <taxon>Micromonosporales</taxon>
        <taxon>Micromonosporaceae</taxon>
        <taxon>Micromonospora</taxon>
    </lineage>
</organism>
<feature type="region of interest" description="Disordered" evidence="1">
    <location>
        <begin position="1"/>
        <end position="48"/>
    </location>
</feature>
<dbReference type="Proteomes" id="UP000607311">
    <property type="component" value="Unassembled WGS sequence"/>
</dbReference>
<keyword evidence="3" id="KW-1185">Reference proteome</keyword>
<evidence type="ECO:0000256" key="1">
    <source>
        <dbReference type="SAM" id="MobiDB-lite"/>
    </source>
</evidence>
<name>A0A9W5UWL2_9ACTN</name>
<protein>
    <submittedName>
        <fullName evidence="2">Uncharacterized protein</fullName>
    </submittedName>
</protein>
<dbReference type="RefSeq" id="WP_139233062.1">
    <property type="nucleotide sequence ID" value="NZ_BOPD01000043.1"/>
</dbReference>
<proteinExistence type="predicted"/>
<evidence type="ECO:0000313" key="2">
    <source>
        <dbReference type="EMBL" id="GIJ36159.1"/>
    </source>
</evidence>